<dbReference type="PROSITE" id="PS50095">
    <property type="entry name" value="PLAT"/>
    <property type="match status" value="1"/>
</dbReference>
<dbReference type="KEGG" id="bspl:114845444"/>
<dbReference type="CDD" id="cd01752">
    <property type="entry name" value="PLAT_polycystin"/>
    <property type="match status" value="1"/>
</dbReference>
<dbReference type="SUPFAM" id="SSF49299">
    <property type="entry name" value="PKD domain"/>
    <property type="match status" value="4"/>
</dbReference>
<dbReference type="SMART" id="SM00089">
    <property type="entry name" value="PKD"/>
    <property type="match status" value="6"/>
</dbReference>
<protein>
    <submittedName>
        <fullName evidence="17">Polycystin-1</fullName>
    </submittedName>
</protein>
<dbReference type="InterPro" id="IPR013783">
    <property type="entry name" value="Ig-like_fold"/>
</dbReference>
<dbReference type="Gene3D" id="2.60.40.10">
    <property type="entry name" value="Immunoglobulins"/>
    <property type="match status" value="4"/>
</dbReference>
<evidence type="ECO:0000256" key="3">
    <source>
        <dbReference type="ARBA" id="ARBA00022692"/>
    </source>
</evidence>
<dbReference type="InterPro" id="IPR000601">
    <property type="entry name" value="PKD_dom"/>
</dbReference>
<feature type="domain" description="C-type lectin" evidence="12">
    <location>
        <begin position="36"/>
        <end position="148"/>
    </location>
</feature>
<comment type="similarity">
    <text evidence="2">Belongs to the polycystin family.</text>
</comment>
<feature type="domain" description="PKD" evidence="13">
    <location>
        <begin position="780"/>
        <end position="848"/>
    </location>
</feature>
<dbReference type="PROSITE" id="PS51111">
    <property type="entry name" value="REJ"/>
    <property type="match status" value="1"/>
</dbReference>
<evidence type="ECO:0000259" key="13">
    <source>
        <dbReference type="PROSITE" id="PS50093"/>
    </source>
</evidence>
<dbReference type="InterPro" id="IPR000434">
    <property type="entry name" value="PC1"/>
</dbReference>
<keyword evidence="11" id="KW-0732">Signal</keyword>
<feature type="transmembrane region" description="Helical" evidence="10">
    <location>
        <begin position="3231"/>
        <end position="3251"/>
    </location>
</feature>
<dbReference type="PRINTS" id="PR00500">
    <property type="entry name" value="POLYCYSTIN1"/>
</dbReference>
<dbReference type="GO" id="GO:0005886">
    <property type="term" value="C:plasma membrane"/>
    <property type="evidence" value="ECO:0007669"/>
    <property type="project" value="TreeGrafter"/>
</dbReference>
<dbReference type="Pfam" id="PF08016">
    <property type="entry name" value="PKD_channel"/>
    <property type="match status" value="1"/>
</dbReference>
<dbReference type="InterPro" id="IPR000203">
    <property type="entry name" value="GPS"/>
</dbReference>
<feature type="domain" description="PLAT" evidence="14">
    <location>
        <begin position="2333"/>
        <end position="2447"/>
    </location>
</feature>
<feature type="transmembrane region" description="Helical" evidence="10">
    <location>
        <begin position="2858"/>
        <end position="2884"/>
    </location>
</feature>
<dbReference type="InterPro" id="IPR036392">
    <property type="entry name" value="PLAT/LH2_dom_sf"/>
</dbReference>
<keyword evidence="6 10" id="KW-0472">Membrane</keyword>
<feature type="domain" description="PKD" evidence="13">
    <location>
        <begin position="1225"/>
        <end position="1292"/>
    </location>
</feature>
<dbReference type="SMART" id="SM00034">
    <property type="entry name" value="CLECT"/>
    <property type="match status" value="1"/>
</dbReference>
<dbReference type="PROSITE" id="PS50093">
    <property type="entry name" value="PKD"/>
    <property type="match status" value="6"/>
</dbReference>
<dbReference type="CDD" id="cd00037">
    <property type="entry name" value="CLECT"/>
    <property type="match status" value="1"/>
</dbReference>
<feature type="domain" description="PKD" evidence="13">
    <location>
        <begin position="961"/>
        <end position="1024"/>
    </location>
</feature>
<dbReference type="CTD" id="565697"/>
<dbReference type="InterPro" id="IPR042060">
    <property type="entry name" value="PLAT_polycystin1"/>
</dbReference>
<accession>A0A8M1H789</accession>
<dbReference type="Pfam" id="PF00801">
    <property type="entry name" value="PKD"/>
    <property type="match status" value="6"/>
</dbReference>
<evidence type="ECO:0000256" key="5">
    <source>
        <dbReference type="ARBA" id="ARBA00022989"/>
    </source>
</evidence>
<dbReference type="PANTHER" id="PTHR46730">
    <property type="entry name" value="POLYCYSTIN-1"/>
    <property type="match status" value="1"/>
</dbReference>
<evidence type="ECO:0000256" key="4">
    <source>
        <dbReference type="ARBA" id="ARBA00022737"/>
    </source>
</evidence>
<evidence type="ECO:0000259" key="12">
    <source>
        <dbReference type="PROSITE" id="PS50041"/>
    </source>
</evidence>
<dbReference type="GeneID" id="114845444"/>
<evidence type="ECO:0000256" key="6">
    <source>
        <dbReference type="ARBA" id="ARBA00023136"/>
    </source>
</evidence>
<feature type="transmembrane region" description="Helical" evidence="10">
    <location>
        <begin position="3147"/>
        <end position="3169"/>
    </location>
</feature>
<dbReference type="CDD" id="cd00146">
    <property type="entry name" value="PKD"/>
    <property type="match status" value="5"/>
</dbReference>
<dbReference type="InterPro" id="IPR022409">
    <property type="entry name" value="PKD/Chitinase_dom"/>
</dbReference>
<dbReference type="InterPro" id="IPR001024">
    <property type="entry name" value="PLAT/LH2_dom"/>
</dbReference>
<dbReference type="Gene3D" id="2.60.60.20">
    <property type="entry name" value="PLAT/LH2 domain"/>
    <property type="match status" value="1"/>
</dbReference>
<dbReference type="OrthoDB" id="6022660at2759"/>
<dbReference type="SUPFAM" id="SSF49723">
    <property type="entry name" value="Lipase/lipooxygenase domain (PLAT/LH2 domain)"/>
    <property type="match status" value="1"/>
</dbReference>
<dbReference type="InterPro" id="IPR001304">
    <property type="entry name" value="C-type_lectin-like"/>
</dbReference>
<dbReference type="InterPro" id="IPR016187">
    <property type="entry name" value="CTDL_fold"/>
</dbReference>
<comment type="caution">
    <text evidence="8">Lacks conserved residue(s) required for the propagation of feature annotation.</text>
</comment>
<dbReference type="Gene3D" id="3.10.100.10">
    <property type="entry name" value="Mannose-Binding Protein A, subunit A"/>
    <property type="match status" value="1"/>
</dbReference>
<dbReference type="SMART" id="SM00308">
    <property type="entry name" value="LH2"/>
    <property type="match status" value="1"/>
</dbReference>
<dbReference type="FunFam" id="2.60.60.20:FF:000012">
    <property type="entry name" value="polycystin-1 isoform X2"/>
    <property type="match status" value="1"/>
</dbReference>
<dbReference type="GO" id="GO:0006816">
    <property type="term" value="P:calcium ion transport"/>
    <property type="evidence" value="ECO:0007669"/>
    <property type="project" value="TreeGrafter"/>
</dbReference>
<dbReference type="GO" id="GO:0005929">
    <property type="term" value="C:cilium"/>
    <property type="evidence" value="ECO:0007669"/>
    <property type="project" value="UniProtKB-ARBA"/>
</dbReference>
<evidence type="ECO:0000256" key="9">
    <source>
        <dbReference type="SAM" id="MobiDB-lite"/>
    </source>
</evidence>
<keyword evidence="7" id="KW-0325">Glycoprotein</keyword>
<keyword evidence="16" id="KW-1185">Reference proteome</keyword>
<feature type="signal peptide" evidence="11">
    <location>
        <begin position="1"/>
        <end position="19"/>
    </location>
</feature>
<dbReference type="Pfam" id="PF02010">
    <property type="entry name" value="REJ"/>
    <property type="match status" value="1"/>
</dbReference>
<dbReference type="Proteomes" id="UP000515150">
    <property type="component" value="Chromosome 19"/>
</dbReference>
<dbReference type="PROSITE" id="PS50041">
    <property type="entry name" value="C_TYPE_LECTIN_2"/>
    <property type="match status" value="1"/>
</dbReference>
<proteinExistence type="inferred from homology"/>
<keyword evidence="4" id="KW-0677">Repeat</keyword>
<evidence type="ECO:0000256" key="2">
    <source>
        <dbReference type="ARBA" id="ARBA00007200"/>
    </source>
</evidence>
<dbReference type="Pfam" id="PF00059">
    <property type="entry name" value="Lectin_C"/>
    <property type="match status" value="1"/>
</dbReference>
<dbReference type="SMART" id="SM00303">
    <property type="entry name" value="GPS"/>
    <property type="match status" value="1"/>
</dbReference>
<reference evidence="17" key="1">
    <citation type="submission" date="2025-08" db="UniProtKB">
        <authorList>
            <consortium name="RefSeq"/>
        </authorList>
    </citation>
    <scope>IDENTIFICATION</scope>
</reference>
<gene>
    <name evidence="17" type="primary">pkd1b</name>
</gene>
<feature type="domain" description="PKD" evidence="13">
    <location>
        <begin position="1052"/>
        <end position="1097"/>
    </location>
</feature>
<sequence>MTHTLWILWALLIFTPGDRVSPENAPCPEGSRVHLSSLRCYWLSRTTSSFPEAWDSCKDVHGGDLAAANSLELQNFLHHSFPAETTVWVWLKTSGGGGSDQGGGLETSGHAGWAGPSDSGGGCTVMALGTLGPGRRTPCAGQFHFLCESLITGVLPTTDSYLTGLVLMSGVYPQTQIFPLLSVPDTGQDTVELLLFPGLWFSHAGQLVAVELVVRPSPLASMARVQILRPYCDPNLHLVPPGCSSLLNPFSCCTAVPLCNTTGGCSAGQYWCPLLDTCVPTTSPCSPYDTAAAVRGFESPPRYLETPPFYHMVADLPLEIEPSSELKTTKVLLPDRAITVYPDDVVAVQHTRASGAFLHCLKSEASVNSPWRQSYLSLMGAERGGWWRAGLTSLPPAGQWVDGVVCDLRMLYVDSLHRGTEQEDAFGLTHTEATTALSLMTVGPSLSLSPKFGLSVIHPLPDAKRHIHIQIDLLTHIVITASSGAGATSSWSAPVSQTGVPFLPSLPHEVTSSWPHDQRPFGEAWYSSVTLSLASVGVQTMNITAMDAESSESLSVTVCGYEAVAGLSVEPRGLTRMLVNISQVFNAQLEKGSSAKFRWVTDDLESSAHEGESYRALFQKPAQHRLEVSASNPVSSQSLQLLLTVDDATLLAEPEFLSVSEVVAANATHPYCLRVKADVSAPVTFRWDFGDRRGKMTTSRPAPGQTVLGLMEGQIKQAYVQDSVNYTYSTPGDYTLHVRVVTEYDSTEASVKINVRRRLGHIQISASPPVPVVEQAVLLEASSEPSAASVLYTWDFGDGSQRVNHPDGPVSHVYHSPGTYTARVSASNAVSEVERSITVEVFERLDGLRIRCSSLTDNKYVPTREELRFLASIAKGSHVSYRWLAVQSRVNQQTTGDRELFRLLAKTPGEISVQLVASNKLGEATTAVSLKAVERVASVQIKTQSNAVALGKLVQISVSASVGSDLEYLWYVDSDSSPLTTQAPVLFHTFTHLGSCLVTVSVQNVLSQSNATERFSVQQAVEGVDFKIKGITAPFYVSSSTAVTLCGVFAEGSDLRWDWTLLDPRSSVFIATNQTFSHSFPHSGSYQVSLNVSNDISWQVVSHRVVAQDRVEGLHLNVSKPLLCAEEEVTLVPTISRGSNVSFAVTVRNGEWIHSQSRVEGKYTTSTLPVGSNLITVRVWNQVSSEELSTDVLVMERVGGLSLVNRSVALEALKGAHFRAEVQRGGPVTYTWTFGTGPGPGPGPGPALLTGQEVSFTPAESGWLSVSVVASNGACSRELTEIIAVERPVTMIQLLCDAERSFLGRAVGFSATVDGGSNLRYHWDFGDFTEATVTESKFVSHTYHRPGEFSVTVRAVNSVSHVSTQLHVTVEELPCSSPQASLVQSRTTIFRSRPSFFEASVTVNCSAFKPAYLWEVYAGSDCANASGSRTVLRGEADAASPSLSLPKNSLRVGRHCLVFTLSLRGSPLSAQSRATVTVVHSPLVALIKGGSFRLWSSLSDLILDGSDSQDPDEEPGEGESLQYQWTCVTPSSTEVQFFSQSSTTMTVLSSQLHAGTVYTFTLTVLKTGRTPASASQTVSVTPAPVLPVTLECVSCSVVSSSHLFTHTNALIMSGQCGQCGDSAQYTWRAESQAGGILDLDDITTSTGRRSPHLVVRSGVLQPGLSYTFTLNVSQLGRGRWGVASLSVLPNSPPRGGLCDLSPESNIRLLETVVTYNCSGWQDDESEASQLIYSLQVAPCHPISNECPMLLLYRGIRSAFSSVLPMGTQRQGSAGSVVTAVLLVEDHLGAKVTALSKTLSMENPAWSQGATDWLKSRSQKELRALVQRGDPQEIVSYSTVLTAQLNKMQATLNGAELMDRRTIRETVTRALTSLPLSSMLDVDQISSALAQSTNVPAELVCENCHKQLLRAVGEMIGLMEDQLIPGASAAVRTGGNILNILGSTLAASGLHSSVALSALSHTGALMRSLMRSQFAGVAPLLLSNPYITTLGFRGDPSDLLCTGHLNQPRRWQNSPADASNSSQCLFSIPDSLTAHLRSQRTEVVQVLVAADGAAGSGPSPAAAGPPISTGVVAMEITTPQGRPVHIRDLQPEQAIRVALHNRGGAGSGTCLAVTLATEQLNFTVTAPDELGENAGLYLSFSFSRAPGCTRVTLGRVKVEVSSSGPEANASHNSLVREWDFTLSAQSLSAERTVFLSPLLNETDERLSVNVATLSGGGESVRLSLCAFSSVCRYYNPQEARWSSEGLRPLEGSTLHTVHCLTQHLTMFGASLFLHPGAVVLLQPSAGPVQSVVPGIVCAVLVLIHLVAGLIAHKLDHLDDLRQSRVPLCGRPGLYHYRVLVKTGWRRGAGTSAHVGIGLYGVNKSGSRHLQRDGAFQRGGLDQFQLETDENLGEVWKIRIWHDNTGLDPSWYLEHVVVWDAQTDRLYFFLLNDWLSVESEGNGAVEREVLASCPEELCEFRRVLASQLRFGMMERHAWLSLWARPAHSCVTRGQRVVCSAVTLHLYLALGALWYGAVGTEGHSGPVSARLLLNAETVAVGMTLALLAFPLQCLLGFRLRKSPSKVTVDMLASPSPDCHSVEMDIYLGQSGLSSPSFVSLPDTSTSVSVTGCRHVIQYHQRHHLHPSCYCLQLLESKGIDSSLLDFWATSGLAPQTQAARDGEEADAWSCDSFFDLPLSSGHSEASAPPAVGALRPLRRKKALLELGPVAPSSSRYQFLKGSSDFNKSPDAPGQEVLTVTANQAQGHKHSLATFLTLSEEDLLTSIVAASEDPAASTPGSSDSGWDSPAAPSSLSPAWSSSCSSWSDRSLRSSLRRCPSALSVDSVASTFLPSPSPDSARSSFSTRIGVARGPPGRSLPPWALCAAPPLLAVLLGTSLAVIGLYGSFLPRPAVLMWLVSALCAFLASAVLLEPLKVCAGALICAAVWRPVDPEVEEQLARDAAAVRALGERCRKVRPPGGFGLLQAKEEARKVQALRSLMRRCVGQLFFVMLVLMVNYQDSVGQSQGRRLQSWVRRGLHAAPPGGNNLTSLRDWSDAERWLGGALVRHLHQNPSLRLVGSARLRHGEGGLVLGNSSEATRRLLAGLRVARWSRKMFKTLSVDFTQHHRQSGLLVCVSLQLAWNEAQTLTPSLSIYPLLIPPSASGLDLQGALMVLLLVAALLIFFAEMWSLATERAQYLRQCKHWLQLLLALLSLATAVLHLSFLSLAASCVSELQSRPDGFISFHSAALRVQRSSQCAAVLLTLLLLKALRTLRFVRRWAAMGRVLRGAWRELWAFAVLLLLLLLLLLCVHLGDALLPRSLGGFPSAREAWVSALSALRGRGALRRMCRAHPAVGPVYGLLLIRGAFWLLARLCGAVLIRTYREERAELYHPAVEPQDYEMVEFFIKRLKLWLGLTKAREFRHRVTFEGMDAPPSRSSQDSRLSTASSTLPFSRSPSFYSSASSPSSLSSVLSTASGDSSASEAASGVLSHGDRLLPCVNAVLSQFDRVIQISEEVHNLEMKLDEAETRRRRRRIVDEGKSAESFREEKNVKEGEDEGRVPAEVRRRKTGVFYPRQRVSLPSCFPFNTSTLPSNRIYLQTQNSHSDFDSVLPQVFSSKHSFEANPIAGSRSSCPTASPDYGPFPRRRAWHSGISHSADAAQRACLLHGGAVPCLQLTDIRPRSEEGIKRRVSDGVPVKRKAWISEGPDTQD</sequence>
<dbReference type="InterPro" id="IPR014010">
    <property type="entry name" value="REJ_dom"/>
</dbReference>
<keyword evidence="3 10" id="KW-0812">Transmembrane</keyword>
<feature type="domain" description="PKD" evidence="13">
    <location>
        <begin position="1307"/>
        <end position="1371"/>
    </location>
</feature>
<feature type="domain" description="PKD" evidence="13">
    <location>
        <begin position="682"/>
        <end position="762"/>
    </location>
</feature>
<feature type="compositionally biased region" description="Low complexity" evidence="9">
    <location>
        <begin position="2783"/>
        <end position="2800"/>
    </location>
</feature>
<organism evidence="16 17">
    <name type="scientific">Betta splendens</name>
    <name type="common">Siamese fighting fish</name>
    <dbReference type="NCBI Taxonomy" id="158456"/>
    <lineage>
        <taxon>Eukaryota</taxon>
        <taxon>Metazoa</taxon>
        <taxon>Chordata</taxon>
        <taxon>Craniata</taxon>
        <taxon>Vertebrata</taxon>
        <taxon>Euteleostomi</taxon>
        <taxon>Actinopterygii</taxon>
        <taxon>Neopterygii</taxon>
        <taxon>Teleostei</taxon>
        <taxon>Neoteleostei</taxon>
        <taxon>Acanthomorphata</taxon>
        <taxon>Anabantaria</taxon>
        <taxon>Anabantiformes</taxon>
        <taxon>Anabantoidei</taxon>
        <taxon>Osphronemidae</taxon>
        <taxon>Betta</taxon>
    </lineage>
</organism>
<feature type="transmembrane region" description="Helical" evidence="10">
    <location>
        <begin position="2890"/>
        <end position="2908"/>
    </location>
</feature>
<evidence type="ECO:0000313" key="16">
    <source>
        <dbReference type="Proteomes" id="UP000515150"/>
    </source>
</evidence>
<dbReference type="InterPro" id="IPR016186">
    <property type="entry name" value="C-type_lectin-like/link_sf"/>
</dbReference>
<evidence type="ECO:0000259" key="14">
    <source>
        <dbReference type="PROSITE" id="PS50095"/>
    </source>
</evidence>
<name>A0A8M1H789_BETSP</name>
<dbReference type="GO" id="GO:0005261">
    <property type="term" value="F:monoatomic cation channel activity"/>
    <property type="evidence" value="ECO:0007669"/>
    <property type="project" value="TreeGrafter"/>
</dbReference>
<feature type="chain" id="PRO_5035456790" evidence="11">
    <location>
        <begin position="20"/>
        <end position="3689"/>
    </location>
</feature>
<feature type="compositionally biased region" description="Low complexity" evidence="9">
    <location>
        <begin position="3431"/>
        <end position="3462"/>
    </location>
</feature>
<evidence type="ECO:0000259" key="15">
    <source>
        <dbReference type="PROSITE" id="PS51111"/>
    </source>
</evidence>
<feature type="region of interest" description="Disordered" evidence="9">
    <location>
        <begin position="3407"/>
        <end position="3462"/>
    </location>
</feature>
<evidence type="ECO:0000256" key="10">
    <source>
        <dbReference type="SAM" id="Phobius"/>
    </source>
</evidence>
<comment type="subcellular location">
    <subcellularLocation>
        <location evidence="1">Membrane</location>
        <topology evidence="1">Multi-pass membrane protein</topology>
    </subcellularLocation>
</comment>
<evidence type="ECO:0000256" key="7">
    <source>
        <dbReference type="ARBA" id="ARBA00023180"/>
    </source>
</evidence>
<keyword evidence="5 10" id="KW-1133">Transmembrane helix</keyword>
<dbReference type="Pfam" id="PF01477">
    <property type="entry name" value="PLAT"/>
    <property type="match status" value="1"/>
</dbReference>
<evidence type="ECO:0000256" key="11">
    <source>
        <dbReference type="SAM" id="SignalP"/>
    </source>
</evidence>
<dbReference type="SUPFAM" id="SSF56436">
    <property type="entry name" value="C-type lectin-like"/>
    <property type="match status" value="1"/>
</dbReference>
<evidence type="ECO:0000256" key="8">
    <source>
        <dbReference type="PROSITE-ProRule" id="PRU00152"/>
    </source>
</evidence>
<feature type="region of interest" description="Disordered" evidence="9">
    <location>
        <begin position="2768"/>
        <end position="2800"/>
    </location>
</feature>
<feature type="transmembrane region" description="Helical" evidence="10">
    <location>
        <begin position="3271"/>
        <end position="3291"/>
    </location>
</feature>
<feature type="transmembrane region" description="Helical" evidence="10">
    <location>
        <begin position="3181"/>
        <end position="3206"/>
    </location>
</feature>
<evidence type="ECO:0000313" key="17">
    <source>
        <dbReference type="RefSeq" id="XP_040924301.1"/>
    </source>
</evidence>
<dbReference type="RefSeq" id="XP_040924301.1">
    <property type="nucleotide sequence ID" value="XM_041068367.2"/>
</dbReference>
<dbReference type="InterPro" id="IPR035986">
    <property type="entry name" value="PKD_dom_sf"/>
</dbReference>
<evidence type="ECO:0000256" key="1">
    <source>
        <dbReference type="ARBA" id="ARBA00004141"/>
    </source>
</evidence>
<dbReference type="InterPro" id="IPR002859">
    <property type="entry name" value="PKD/REJ-like"/>
</dbReference>
<feature type="domain" description="REJ" evidence="15">
    <location>
        <begin position="1375"/>
        <end position="2052"/>
    </location>
</feature>
<dbReference type="InterPro" id="IPR013122">
    <property type="entry name" value="PKD1_2_channel"/>
</dbReference>
<feature type="compositionally biased region" description="Polar residues" evidence="9">
    <location>
        <begin position="3413"/>
        <end position="3430"/>
    </location>
</feature>
<dbReference type="PANTHER" id="PTHR46730:SF2">
    <property type="entry name" value="POLYCYSTIN-1 ISOFORM X1"/>
    <property type="match status" value="1"/>
</dbReference>